<organism evidence="1 2">
    <name type="scientific">Homoserinimonas hongtaonis</name>
    <dbReference type="NCBI Taxonomy" id="2079791"/>
    <lineage>
        <taxon>Bacteria</taxon>
        <taxon>Bacillati</taxon>
        <taxon>Actinomycetota</taxon>
        <taxon>Actinomycetes</taxon>
        <taxon>Micrococcales</taxon>
        <taxon>Microbacteriaceae</taxon>
        <taxon>Homoserinimonas</taxon>
    </lineage>
</organism>
<sequence length="169" mass="18258">MKKIRTVAVDRDPASVFAFLARIENEALWRSSVTESSYEGAGGGDYAKIEPAVGLSGWTRANLAGRTIRLRWKIAAVEAGEYLAWRFDGQPWQGGGSYRIEPCGTGSKITAALVIRGRGAAAALEPLLALRLRRALHADLDRLVDVLSGGPRRRQTPVAQMTQDALPSA</sequence>
<accession>A0A2U1T085</accession>
<keyword evidence="2" id="KW-1185">Reference proteome</keyword>
<dbReference type="InterPro" id="IPR019587">
    <property type="entry name" value="Polyketide_cyclase/dehydratase"/>
</dbReference>
<gene>
    <name evidence="1" type="ORF">DF220_05210</name>
</gene>
<dbReference type="SUPFAM" id="SSF55961">
    <property type="entry name" value="Bet v1-like"/>
    <property type="match status" value="1"/>
</dbReference>
<dbReference type="Pfam" id="PF10604">
    <property type="entry name" value="Polyketide_cyc2"/>
    <property type="match status" value="1"/>
</dbReference>
<dbReference type="Gene3D" id="3.30.530.20">
    <property type="match status" value="1"/>
</dbReference>
<dbReference type="Proteomes" id="UP000244978">
    <property type="component" value="Unassembled WGS sequence"/>
</dbReference>
<protein>
    <recommendedName>
        <fullName evidence="3">SRPBCC family protein</fullName>
    </recommendedName>
</protein>
<dbReference type="AlphaFoldDB" id="A0A2U1T085"/>
<comment type="caution">
    <text evidence="1">The sequence shown here is derived from an EMBL/GenBank/DDBJ whole genome shotgun (WGS) entry which is preliminary data.</text>
</comment>
<evidence type="ECO:0000313" key="1">
    <source>
        <dbReference type="EMBL" id="PWB97294.1"/>
    </source>
</evidence>
<dbReference type="RefSeq" id="WP_108997304.1">
    <property type="nucleotide sequence ID" value="NZ_QEEX01000001.1"/>
</dbReference>
<dbReference type="EMBL" id="QEEX01000001">
    <property type="protein sequence ID" value="PWB97294.1"/>
    <property type="molecule type" value="Genomic_DNA"/>
</dbReference>
<evidence type="ECO:0000313" key="2">
    <source>
        <dbReference type="Proteomes" id="UP000244978"/>
    </source>
</evidence>
<reference evidence="2" key="1">
    <citation type="submission" date="2018-04" db="EMBL/GenBank/DDBJ databases">
        <authorList>
            <person name="Liu S."/>
            <person name="Wang Z."/>
            <person name="Li J."/>
        </authorList>
    </citation>
    <scope>NUCLEOTIDE SEQUENCE [LARGE SCALE GENOMIC DNA]</scope>
    <source>
        <strain evidence="2">S1194</strain>
    </source>
</reference>
<evidence type="ECO:0008006" key="3">
    <source>
        <dbReference type="Google" id="ProtNLM"/>
    </source>
</evidence>
<dbReference type="InterPro" id="IPR023393">
    <property type="entry name" value="START-like_dom_sf"/>
</dbReference>
<proteinExistence type="predicted"/>
<name>A0A2U1T085_9MICO</name>